<dbReference type="Proteomes" id="UP000093069">
    <property type="component" value="Chromosome I"/>
</dbReference>
<evidence type="ECO:0000313" key="1">
    <source>
        <dbReference type="EMBL" id="CUX78347.1"/>
    </source>
</evidence>
<dbReference type="STRING" id="54262.CHITON_1568"/>
<dbReference type="KEGG" id="tch:CHITON_1568"/>
<evidence type="ECO:0000313" key="2">
    <source>
        <dbReference type="Proteomes" id="UP000093069"/>
    </source>
</evidence>
<protein>
    <submittedName>
        <fullName evidence="1">Uncharacterized protein</fullName>
    </submittedName>
</protein>
<name>A0A160VTA0_9EURY</name>
<sequence>MGGLTVLECEKPTDKEFFFLSTIKFRRKIGDILKMVRS</sequence>
<proteinExistence type="predicted"/>
<dbReference type="AlphaFoldDB" id="A0A160VTA0"/>
<gene>
    <name evidence="1" type="ORF">CHITON_1568</name>
</gene>
<organism evidence="1 2">
    <name type="scientific">Thermococcus chitonophagus</name>
    <dbReference type="NCBI Taxonomy" id="54262"/>
    <lineage>
        <taxon>Archaea</taxon>
        <taxon>Methanobacteriati</taxon>
        <taxon>Methanobacteriota</taxon>
        <taxon>Thermococci</taxon>
        <taxon>Thermococcales</taxon>
        <taxon>Thermococcaceae</taxon>
        <taxon>Thermococcus</taxon>
    </lineage>
</organism>
<accession>A0A160VTA0</accession>
<dbReference type="EMBL" id="LN999010">
    <property type="protein sequence ID" value="CUX78347.1"/>
    <property type="molecule type" value="Genomic_DNA"/>
</dbReference>
<reference evidence="2" key="1">
    <citation type="submission" date="2016-01" db="EMBL/GenBank/DDBJ databases">
        <authorList>
            <person name="Vorgias C.E."/>
        </authorList>
    </citation>
    <scope>NUCLEOTIDE SEQUENCE [LARGE SCALE GENOMIC DNA]</scope>
</reference>